<protein>
    <submittedName>
        <fullName evidence="2">Uncharacterized protein</fullName>
    </submittedName>
</protein>
<dbReference type="Proteomes" id="UP000298030">
    <property type="component" value="Unassembled WGS sequence"/>
</dbReference>
<organism evidence="2 3">
    <name type="scientific">Coprinellus micaceus</name>
    <name type="common">Glistening ink-cap mushroom</name>
    <name type="synonym">Coprinus micaceus</name>
    <dbReference type="NCBI Taxonomy" id="71717"/>
    <lineage>
        <taxon>Eukaryota</taxon>
        <taxon>Fungi</taxon>
        <taxon>Dikarya</taxon>
        <taxon>Basidiomycota</taxon>
        <taxon>Agaricomycotina</taxon>
        <taxon>Agaricomycetes</taxon>
        <taxon>Agaricomycetidae</taxon>
        <taxon>Agaricales</taxon>
        <taxon>Agaricineae</taxon>
        <taxon>Psathyrellaceae</taxon>
        <taxon>Coprinellus</taxon>
    </lineage>
</organism>
<dbReference type="OrthoDB" id="66095at2759"/>
<feature type="compositionally biased region" description="Polar residues" evidence="1">
    <location>
        <begin position="192"/>
        <end position="209"/>
    </location>
</feature>
<keyword evidence="3" id="KW-1185">Reference proteome</keyword>
<evidence type="ECO:0000313" key="2">
    <source>
        <dbReference type="EMBL" id="TEB30838.1"/>
    </source>
</evidence>
<reference evidence="2 3" key="1">
    <citation type="journal article" date="2019" name="Nat. Ecol. Evol.">
        <title>Megaphylogeny resolves global patterns of mushroom evolution.</title>
        <authorList>
            <person name="Varga T."/>
            <person name="Krizsan K."/>
            <person name="Foldi C."/>
            <person name="Dima B."/>
            <person name="Sanchez-Garcia M."/>
            <person name="Sanchez-Ramirez S."/>
            <person name="Szollosi G.J."/>
            <person name="Szarkandi J.G."/>
            <person name="Papp V."/>
            <person name="Albert L."/>
            <person name="Andreopoulos W."/>
            <person name="Angelini C."/>
            <person name="Antonin V."/>
            <person name="Barry K.W."/>
            <person name="Bougher N.L."/>
            <person name="Buchanan P."/>
            <person name="Buyck B."/>
            <person name="Bense V."/>
            <person name="Catcheside P."/>
            <person name="Chovatia M."/>
            <person name="Cooper J."/>
            <person name="Damon W."/>
            <person name="Desjardin D."/>
            <person name="Finy P."/>
            <person name="Geml J."/>
            <person name="Haridas S."/>
            <person name="Hughes K."/>
            <person name="Justo A."/>
            <person name="Karasinski D."/>
            <person name="Kautmanova I."/>
            <person name="Kiss B."/>
            <person name="Kocsube S."/>
            <person name="Kotiranta H."/>
            <person name="LaButti K.M."/>
            <person name="Lechner B.E."/>
            <person name="Liimatainen K."/>
            <person name="Lipzen A."/>
            <person name="Lukacs Z."/>
            <person name="Mihaltcheva S."/>
            <person name="Morgado L.N."/>
            <person name="Niskanen T."/>
            <person name="Noordeloos M.E."/>
            <person name="Ohm R.A."/>
            <person name="Ortiz-Santana B."/>
            <person name="Ovrebo C."/>
            <person name="Racz N."/>
            <person name="Riley R."/>
            <person name="Savchenko A."/>
            <person name="Shiryaev A."/>
            <person name="Soop K."/>
            <person name="Spirin V."/>
            <person name="Szebenyi C."/>
            <person name="Tomsovsky M."/>
            <person name="Tulloss R.E."/>
            <person name="Uehling J."/>
            <person name="Grigoriev I.V."/>
            <person name="Vagvolgyi C."/>
            <person name="Papp T."/>
            <person name="Martin F.M."/>
            <person name="Miettinen O."/>
            <person name="Hibbett D.S."/>
            <person name="Nagy L.G."/>
        </authorList>
    </citation>
    <scope>NUCLEOTIDE SEQUENCE [LARGE SCALE GENOMIC DNA]</scope>
    <source>
        <strain evidence="2 3">FP101781</strain>
    </source>
</reference>
<dbReference type="EMBL" id="QPFP01000021">
    <property type="protein sequence ID" value="TEB30838.1"/>
    <property type="molecule type" value="Genomic_DNA"/>
</dbReference>
<proteinExistence type="predicted"/>
<evidence type="ECO:0000313" key="3">
    <source>
        <dbReference type="Proteomes" id="UP000298030"/>
    </source>
</evidence>
<comment type="caution">
    <text evidence="2">The sequence shown here is derived from an EMBL/GenBank/DDBJ whole genome shotgun (WGS) entry which is preliminary data.</text>
</comment>
<accession>A0A4Y7TA75</accession>
<sequence length="269" mass="29448">MSSSSQPSPLVLSPSDVLHTRLILTYLGLPTELIDLILDTASYWALITAHRSDEVVVRASDAYVDGHHHIVTSPSEPYADNRYITVAVPAYEGTRVRMVRFRLRSCDQGRSNNAQCRGTYKSTFSWFNVSIEVPSLTPRPSTIFPASRSSPPIPKHKRWFLQNNVHGSRNRRAHEIVWTADMDSGCQGHNTGGYVSTSEGTARKSSSVPSGDPGDELGGRNDEMTGSGTGLGFCQAVVPGSTIAVYACTQFSGWENHVWSAEVEVFCLV</sequence>
<name>A0A4Y7TA75_COPMI</name>
<evidence type="ECO:0000256" key="1">
    <source>
        <dbReference type="SAM" id="MobiDB-lite"/>
    </source>
</evidence>
<dbReference type="STRING" id="71717.A0A4Y7TA75"/>
<gene>
    <name evidence="2" type="ORF">FA13DRAFT_1733251</name>
</gene>
<feature type="region of interest" description="Disordered" evidence="1">
    <location>
        <begin position="192"/>
        <end position="224"/>
    </location>
</feature>
<dbReference type="AlphaFoldDB" id="A0A4Y7TA75"/>